<dbReference type="AlphaFoldDB" id="A0A835LE28"/>
<dbReference type="GO" id="GO:0031087">
    <property type="term" value="P:deadenylation-independent decapping of nuclear-transcribed mRNA"/>
    <property type="evidence" value="ECO:0007669"/>
    <property type="project" value="InterPro"/>
</dbReference>
<dbReference type="FunFam" id="1.10.220.100:FF:000001">
    <property type="entry name" value="Enhancer of mRNA-decapping protein 4"/>
    <property type="match status" value="1"/>
</dbReference>
<evidence type="ECO:0000256" key="4">
    <source>
        <dbReference type="ARBA" id="ARBA00022574"/>
    </source>
</evidence>
<dbReference type="PANTHER" id="PTHR15598">
    <property type="entry name" value="ENHANCER OF MRNA-DECAPPING PROTEIN 4"/>
    <property type="match status" value="1"/>
</dbReference>
<name>A0A835LE28_9MAGN</name>
<accession>A0A835LE28</accession>
<feature type="compositionally biased region" description="Low complexity" evidence="7">
    <location>
        <begin position="790"/>
        <end position="805"/>
    </location>
</feature>
<evidence type="ECO:0000256" key="3">
    <source>
        <dbReference type="ARBA" id="ARBA00022490"/>
    </source>
</evidence>
<evidence type="ECO:0000313" key="10">
    <source>
        <dbReference type="Proteomes" id="UP000631114"/>
    </source>
</evidence>
<feature type="region of interest" description="Disordered" evidence="7">
    <location>
        <begin position="1"/>
        <end position="59"/>
    </location>
</feature>
<evidence type="ECO:0000256" key="5">
    <source>
        <dbReference type="ARBA" id="ARBA00022737"/>
    </source>
</evidence>
<feature type="compositionally biased region" description="Polar residues" evidence="7">
    <location>
        <begin position="485"/>
        <end position="497"/>
    </location>
</feature>
<reference evidence="9 10" key="1">
    <citation type="submission" date="2020-10" db="EMBL/GenBank/DDBJ databases">
        <title>The Coptis chinensis genome and diversification of protoberbering-type alkaloids.</title>
        <authorList>
            <person name="Wang B."/>
            <person name="Shu S."/>
            <person name="Song C."/>
            <person name="Liu Y."/>
        </authorList>
    </citation>
    <scope>NUCLEOTIDE SEQUENCE [LARGE SCALE GENOMIC DNA]</scope>
    <source>
        <strain evidence="9">HL-2020</strain>
        <tissue evidence="9">Leaf</tissue>
    </source>
</reference>
<dbReference type="InterPro" id="IPR049404">
    <property type="entry name" value="EDC4_C"/>
</dbReference>
<evidence type="ECO:0000259" key="8">
    <source>
        <dbReference type="Pfam" id="PF21289"/>
    </source>
</evidence>
<organism evidence="9 10">
    <name type="scientific">Coptis chinensis</name>
    <dbReference type="NCBI Taxonomy" id="261450"/>
    <lineage>
        <taxon>Eukaryota</taxon>
        <taxon>Viridiplantae</taxon>
        <taxon>Streptophyta</taxon>
        <taxon>Embryophyta</taxon>
        <taxon>Tracheophyta</taxon>
        <taxon>Spermatophyta</taxon>
        <taxon>Magnoliopsida</taxon>
        <taxon>Ranunculales</taxon>
        <taxon>Ranunculaceae</taxon>
        <taxon>Coptidoideae</taxon>
        <taxon>Coptis</taxon>
    </lineage>
</organism>
<keyword evidence="10" id="KW-1185">Reference proteome</keyword>
<evidence type="ECO:0000256" key="1">
    <source>
        <dbReference type="ARBA" id="ARBA00004201"/>
    </source>
</evidence>
<feature type="region of interest" description="Disordered" evidence="7">
    <location>
        <begin position="775"/>
        <end position="814"/>
    </location>
</feature>
<dbReference type="InterPro" id="IPR044938">
    <property type="entry name" value="EDC4_C_sf"/>
</dbReference>
<keyword evidence="5" id="KW-0677">Repeat</keyword>
<dbReference type="Proteomes" id="UP000631114">
    <property type="component" value="Unassembled WGS sequence"/>
</dbReference>
<proteinExistence type="inferred from homology"/>
<dbReference type="Gene3D" id="1.10.220.100">
    <property type="entry name" value="conserved c-terminal region of ge- 1"/>
    <property type="match status" value="1"/>
</dbReference>
<evidence type="ECO:0000256" key="2">
    <source>
        <dbReference type="ARBA" id="ARBA00009639"/>
    </source>
</evidence>
<feature type="region of interest" description="Disordered" evidence="7">
    <location>
        <begin position="476"/>
        <end position="497"/>
    </location>
</feature>
<dbReference type="EMBL" id="JADFTS010000009">
    <property type="protein sequence ID" value="KAF9588399.1"/>
    <property type="molecule type" value="Genomic_DNA"/>
</dbReference>
<dbReference type="InterPro" id="IPR045152">
    <property type="entry name" value="EDC4-like"/>
</dbReference>
<feature type="compositionally biased region" description="Pro residues" evidence="7">
    <location>
        <begin position="28"/>
        <end position="53"/>
    </location>
</feature>
<dbReference type="OrthoDB" id="21128at2759"/>
<feature type="domain" description="Enhancer of mRNA-decapping protein 4 C-terminal" evidence="8">
    <location>
        <begin position="1128"/>
        <end position="1248"/>
    </location>
</feature>
<evidence type="ECO:0000256" key="7">
    <source>
        <dbReference type="SAM" id="MobiDB-lite"/>
    </source>
</evidence>
<gene>
    <name evidence="9" type="ORF">IFM89_009414</name>
</gene>
<comment type="subcellular location">
    <subcellularLocation>
        <location evidence="1">Cytoplasm</location>
        <location evidence="1">P-body</location>
    </subcellularLocation>
</comment>
<comment type="caution">
    <text evidence="9">The sequence shown here is derived from an EMBL/GenBank/DDBJ whole genome shotgun (WGS) entry which is preliminary data.</text>
</comment>
<keyword evidence="6" id="KW-0175">Coiled coil</keyword>
<sequence>MASTGNPNPNPQPGPFDVHNLFRANPNPNSPPPSTYPPPIHPQYINPYPPPSSPQQQPNHGARLMALLGSAPTTNLEPPANVSKLPKGRRLSGDHVVYDVDIKNQGEVKPQLEVTPITKYSSDPGLVLGRQIAVNKTYICYGLKMGNIRRVTDMILFAEEVHLFASAGIDGRVFVWRINEGPDMEGKPQIMAKVVTAIQMVGEGEPVHPRLCWHSHKQGEEGDGINTEVVDIGKEVGKEMPDVVVKGTSVFDYMEARKIENCNMGVYSEESREFEDWDKEDEELVKIWEDRKALPLAVLRPHDGLPVNSATFLTAPHSPEHIILVTAGPLNREVKLWASASEEGWLLHSDAESWKCTQTLDLESSAESRAEDAFFNQVVALPGAGLILLANAKKNAIYAVHIEYGPYPAATRMDYIAGFTVTMPILSLTGTSNSLPDGNNIVQVYCIQTQAIQQYALDLSQCLPLPLDNMGFEKGDSSAHHTFEKSSSNDSTILEASQGSASTEMPVGSVSFKQHAVNSLHDLSRTEIRQNILPLAVSDSDCTRTASPSFPLSPKLSGMSSDYITSSNSFESSSPQGIFVVDQAVVDGREEANSTNFSKGPSFDDNSRMVPNASILFKQPTHLITPSEILSMAAPSSENTRDLKGGEAKSQDLAVNNDVESVEVEVKVVGETRTCQHDELESQRESDIPVPGKEKLFYSQASDLNMEMVRECCALSDETHPMEVSKTDNSGVTEVFARPSNAGEEEVPDSSKDVPAKISESVLMVVAAQVPLPGAKAKKQKGKCSQVFGSSSNTSSPFNSVDSSNEPGNSTSTPSAEVIISHILVVQEMQNQLMTLQKEMPKQMSAIVATSVTKEGKRVEAALGRNMEKAMKAHSDALWARLQEDNTKHEKLERERTPQITSSITNCMNKELPAILERTLKKELATVGQAVARLVNPVVEKSISSVITESFQYIFLDSSVFVMQKGVGDKAVNNLEKSVNSKLEATVARQIQVQFQTSGKQALQDALKSSLEASVIPAFETSCKTMFEQVDSAFKNGMVEHTITAHQQLDSAQSSLALTLREAINSASSITRSLSGELADGQRKLLALATVGANSKSVNPLATQLSNGPLGSLHEMVEVPLDPTKELSRMISERKFEEAFTGALQRSDVSIVSWLCSQVDLQGILSMVPLPLSQGVLLALLQQLACDISKETNVKVKWMTEVAVAINPADPMIAMHIRPIFDQVYQILGHHRSLPTTAASGQASNIRLLMHVINSVLMSCK</sequence>
<keyword evidence="3" id="KW-0963">Cytoplasm</keyword>
<protein>
    <recommendedName>
        <fullName evidence="8">Enhancer of mRNA-decapping protein 4 C-terminal domain-containing protein</fullName>
    </recommendedName>
</protein>
<evidence type="ECO:0000256" key="6">
    <source>
        <dbReference type="ARBA" id="ARBA00023054"/>
    </source>
</evidence>
<evidence type="ECO:0000313" key="9">
    <source>
        <dbReference type="EMBL" id="KAF9588399.1"/>
    </source>
</evidence>
<dbReference type="GO" id="GO:0000932">
    <property type="term" value="C:P-body"/>
    <property type="evidence" value="ECO:0007669"/>
    <property type="project" value="UniProtKB-SubCell"/>
</dbReference>
<comment type="similarity">
    <text evidence="2">Belongs to the WD repeat EDC4 family.</text>
</comment>
<dbReference type="Pfam" id="PF21289">
    <property type="entry name" value="EDC4_C"/>
    <property type="match status" value="1"/>
</dbReference>
<dbReference type="PANTHER" id="PTHR15598:SF5">
    <property type="entry name" value="ENHANCER OF MRNA-DECAPPING PROTEIN 4"/>
    <property type="match status" value="1"/>
</dbReference>
<keyword evidence="4" id="KW-0853">WD repeat</keyword>